<protein>
    <submittedName>
        <fullName evidence="3">GCV_T domain-containing protein</fullName>
    </submittedName>
</protein>
<gene>
    <name evidence="1" type="ORF">SBAD_LOCUS3892</name>
</gene>
<accession>A0A183IJU6</accession>
<sequence>MEILYEDKYCKLVKGMIEVKCYYFPTFQSKWIKLCSVKRIFYERQKFRPFVIKGWGMSLSPIWWAKDLTRGFKQDKYNFVLQLENTLLDVGFTVVDGPRLIKAILPMLMRNTPIFDSILY</sequence>
<keyword evidence="2" id="KW-1185">Reference proteome</keyword>
<dbReference type="PANTHER" id="PTHR35373:SF3">
    <property type="entry name" value="ACTIVATOR OF HSP90 ATPASE HOMOLOG 1-LIKE PROTEIN"/>
    <property type="match status" value="1"/>
</dbReference>
<evidence type="ECO:0000313" key="3">
    <source>
        <dbReference type="WBParaSite" id="SBAD_0000406601-mRNA-1"/>
    </source>
</evidence>
<dbReference type="PANTHER" id="PTHR35373">
    <property type="entry name" value="PROTEIN CBG16894"/>
    <property type="match status" value="1"/>
</dbReference>
<dbReference type="EMBL" id="UZAM01008008">
    <property type="protein sequence ID" value="VDP02706.1"/>
    <property type="molecule type" value="Genomic_DNA"/>
</dbReference>
<name>A0A183IJU6_9BILA</name>
<organism evidence="3">
    <name type="scientific">Soboliphyme baturini</name>
    <dbReference type="NCBI Taxonomy" id="241478"/>
    <lineage>
        <taxon>Eukaryota</taxon>
        <taxon>Metazoa</taxon>
        <taxon>Ecdysozoa</taxon>
        <taxon>Nematoda</taxon>
        <taxon>Enoplea</taxon>
        <taxon>Dorylaimia</taxon>
        <taxon>Dioctophymatida</taxon>
        <taxon>Dioctophymatoidea</taxon>
        <taxon>Soboliphymatidae</taxon>
        <taxon>Soboliphyme</taxon>
    </lineage>
</organism>
<dbReference type="WBParaSite" id="SBAD_0000406601-mRNA-1">
    <property type="protein sequence ID" value="SBAD_0000406601-mRNA-1"/>
    <property type="gene ID" value="SBAD_0000406601"/>
</dbReference>
<evidence type="ECO:0000313" key="2">
    <source>
        <dbReference type="Proteomes" id="UP000270296"/>
    </source>
</evidence>
<proteinExistence type="predicted"/>
<dbReference type="AlphaFoldDB" id="A0A183IJU6"/>
<dbReference type="Proteomes" id="UP000270296">
    <property type="component" value="Unassembled WGS sequence"/>
</dbReference>
<reference evidence="1 2" key="2">
    <citation type="submission" date="2018-11" db="EMBL/GenBank/DDBJ databases">
        <authorList>
            <consortium name="Pathogen Informatics"/>
        </authorList>
    </citation>
    <scope>NUCLEOTIDE SEQUENCE [LARGE SCALE GENOMIC DNA]</scope>
</reference>
<dbReference type="OrthoDB" id="10001099at2759"/>
<evidence type="ECO:0000313" key="1">
    <source>
        <dbReference type="EMBL" id="VDP02706.1"/>
    </source>
</evidence>
<reference evidence="3" key="1">
    <citation type="submission" date="2016-06" db="UniProtKB">
        <authorList>
            <consortium name="WormBaseParasite"/>
        </authorList>
    </citation>
    <scope>IDENTIFICATION</scope>
</reference>